<protein>
    <recommendedName>
        <fullName evidence="7">Nicotinamide phosphoribosyltransferase</fullName>
        <ecNumber evidence="6">2.4.2.12</ecNumber>
    </recommendedName>
</protein>
<dbReference type="PANTHER" id="PTHR43816:SF1">
    <property type="entry name" value="NICOTINAMIDE PHOSPHORIBOSYLTRANSFERASE"/>
    <property type="match status" value="1"/>
</dbReference>
<dbReference type="NCBIfam" id="NF006629">
    <property type="entry name" value="PRK09198.1"/>
    <property type="match status" value="1"/>
</dbReference>
<dbReference type="AlphaFoldDB" id="A0A0H3DMU8"/>
<keyword evidence="4 9" id="KW-0808">Transferase</keyword>
<dbReference type="PANTHER" id="PTHR43816">
    <property type="entry name" value="NICOTINAMIDE PHOSPHORIBOSYLTRANSFERASE"/>
    <property type="match status" value="1"/>
</dbReference>
<dbReference type="InterPro" id="IPR041525">
    <property type="entry name" value="N/Namide_PRibTrfase"/>
</dbReference>
<dbReference type="InterPro" id="IPR016471">
    <property type="entry name" value="Nicotinamide_PRibTrfase"/>
</dbReference>
<keyword evidence="2" id="KW-0662">Pyridine nucleotide biosynthesis</keyword>
<dbReference type="KEGG" id="mpj:MPNE_0051"/>
<evidence type="ECO:0000259" key="8">
    <source>
        <dbReference type="Pfam" id="PF04095"/>
    </source>
</evidence>
<evidence type="ECO:0000313" key="10">
    <source>
        <dbReference type="Proteomes" id="UP000007756"/>
    </source>
</evidence>
<evidence type="ECO:0000256" key="3">
    <source>
        <dbReference type="ARBA" id="ARBA00022676"/>
    </source>
</evidence>
<gene>
    <name evidence="9" type="primary">pncB</name>
    <name evidence="9" type="ordered locus">MPNE_0051</name>
</gene>
<dbReference type="EMBL" id="CP002077">
    <property type="protein sequence ID" value="ADK87082.1"/>
    <property type="molecule type" value="Genomic_DNA"/>
</dbReference>
<dbReference type="Pfam" id="PF04095">
    <property type="entry name" value="NAPRTase"/>
    <property type="match status" value="1"/>
</dbReference>
<dbReference type="GO" id="GO:0009435">
    <property type="term" value="P:NAD+ biosynthetic process"/>
    <property type="evidence" value="ECO:0007669"/>
    <property type="project" value="InterPro"/>
</dbReference>
<dbReference type="SUPFAM" id="SSF51690">
    <property type="entry name" value="Nicotinate/Quinolinate PRTase C-terminal domain-like"/>
    <property type="match status" value="1"/>
</dbReference>
<dbReference type="EC" id="2.4.2.12" evidence="6"/>
<organism evidence="9 10">
    <name type="scientific">Mycoplasmoides pneumoniae (strain ATCC 15531 / DSM 23978 / CIP 103766 / NBRC 14401 / NCTC 10119 / FH)</name>
    <name type="common">Mycoplasma pneumoniae</name>
    <dbReference type="NCBI Taxonomy" id="722438"/>
    <lineage>
        <taxon>Bacteria</taxon>
        <taxon>Bacillati</taxon>
        <taxon>Mycoplasmatota</taxon>
        <taxon>Mycoplasmoidales</taxon>
        <taxon>Mycoplasmoidaceae</taxon>
        <taxon>Mycoplasmoides</taxon>
    </lineage>
</organism>
<reference evidence="9 10" key="1">
    <citation type="journal article" date="2010" name="Appl. Environ. Microbiol.">
        <title>Targeted chromosomal knockouts in Mycoplasma pneumoniae.</title>
        <authorList>
            <person name="Krishnakumar R."/>
            <person name="Assad-Garcia N."/>
            <person name="Benders G.A."/>
            <person name="Phan Q."/>
            <person name="Montague M.G."/>
            <person name="Glass J.I."/>
        </authorList>
    </citation>
    <scope>NUCLEOTIDE SEQUENCE [LARGE SCALE GENOMIC DNA]</scope>
    <source>
        <strain evidence="10">ATCC 15531 / DSM 22911 / NBRC 14401 / NCTC 10119 / FH</strain>
    </source>
</reference>
<dbReference type="PATRIC" id="fig|722438.3.peg.48"/>
<dbReference type="Proteomes" id="UP000007756">
    <property type="component" value="Chromosome"/>
</dbReference>
<evidence type="ECO:0000256" key="4">
    <source>
        <dbReference type="ARBA" id="ARBA00022679"/>
    </source>
</evidence>
<accession>A0A0H3DMU8</accession>
<sequence>MVQTPSEINTHLKHLLACDAYKLSHRLMYPNDTTNLYSCLTARGGRGGFPNFVWNHEFAKKIILEVFGNFCDSVLAVQNDPGLAQALTDKVTTVFGDPQFGLEFTQHICYLANFLKQHHQLPLTVKIHQSSEGLAFRTPLVTITGSDQMVPELVWLVNYFETVLLENIWLYQTTLTVAQSLKLLLERYANETADNTEFTHFQCHDFSMRGMSSLQSALYVANAHLQYFSGSDTILGGVAAKSILASEHSVMCADGQEGELNTFKRLLEQFPNKNLSLVIDSYDMWHVLDNILPQLKDLVLQRQEKLYLRPDSGNFETLICQGKRFNPEDKTTWGVIDYLDYHFGSTVNQKGYKVLNQKLGIVYGDGITYERIEYILEQLKQRGFCSSNIVFGVGSTTYQNLNRDTLGFVYKLTAIKKGNTWHDVTKSPITDPTKQSIGGRFDNPNLIQVYG</sequence>
<dbReference type="InterPro" id="IPR013785">
    <property type="entry name" value="Aldolase_TIM"/>
</dbReference>
<dbReference type="InterPro" id="IPR036068">
    <property type="entry name" value="Nicotinate_pribotase-like_C"/>
</dbReference>
<dbReference type="HOGENOM" id="CLU_012550_2_0_14"/>
<evidence type="ECO:0000256" key="2">
    <source>
        <dbReference type="ARBA" id="ARBA00022642"/>
    </source>
</evidence>
<evidence type="ECO:0000256" key="7">
    <source>
        <dbReference type="ARBA" id="ARBA00035036"/>
    </source>
</evidence>
<evidence type="ECO:0000256" key="1">
    <source>
        <dbReference type="ARBA" id="ARBA00010897"/>
    </source>
</evidence>
<dbReference type="RefSeq" id="WP_010874404.1">
    <property type="nucleotide sequence ID" value="NZ_CP010546.1"/>
</dbReference>
<comment type="similarity">
    <text evidence="1">Belongs to the NAPRTase family.</text>
</comment>
<keyword evidence="9" id="KW-0436">Ligase</keyword>
<dbReference type="PIRSF" id="PIRSF005943">
    <property type="entry name" value="NMPRT"/>
    <property type="match status" value="1"/>
</dbReference>
<dbReference type="GeneID" id="66609315"/>
<feature type="domain" description="Nicotinate/nicotinamide phosphoribosyltransferase" evidence="8">
    <location>
        <begin position="201"/>
        <end position="445"/>
    </location>
</feature>
<dbReference type="SMR" id="A0A0H3DMU8"/>
<proteinExistence type="inferred from homology"/>
<evidence type="ECO:0000313" key="9">
    <source>
        <dbReference type="EMBL" id="ADK87082.1"/>
    </source>
</evidence>
<dbReference type="STRING" id="722438.F539_00250"/>
<evidence type="ECO:0000256" key="6">
    <source>
        <dbReference type="ARBA" id="ARBA00035024"/>
    </source>
</evidence>
<evidence type="ECO:0000256" key="5">
    <source>
        <dbReference type="ARBA" id="ARBA00035007"/>
    </source>
</evidence>
<dbReference type="PaxDb" id="722438-MPNE_0051"/>
<keyword evidence="3 9" id="KW-0328">Glycosyltransferase</keyword>
<dbReference type="GO" id="GO:0047280">
    <property type="term" value="F:nicotinamide phosphoribosyltransferase activity"/>
    <property type="evidence" value="ECO:0007669"/>
    <property type="project" value="UniProtKB-EC"/>
</dbReference>
<name>A0A0H3DMU8_MYCPB</name>
<dbReference type="GO" id="GO:0016874">
    <property type="term" value="F:ligase activity"/>
    <property type="evidence" value="ECO:0007669"/>
    <property type="project" value="UniProtKB-KW"/>
</dbReference>
<dbReference type="eggNOG" id="COG1488">
    <property type="taxonomic scope" value="Bacteria"/>
</dbReference>
<comment type="pathway">
    <text evidence="5">Cofactor biosynthesis; NAD(+) biosynthesis; nicotinamide D-ribonucleotide from 5-phospho-alpha-D-ribose 1-diphosphate and nicotinamide: step 1/1.</text>
</comment>
<dbReference type="Gene3D" id="3.20.20.70">
    <property type="entry name" value="Aldolase class I"/>
    <property type="match status" value="1"/>
</dbReference>